<dbReference type="Proteomes" id="UP000268162">
    <property type="component" value="Unassembled WGS sequence"/>
</dbReference>
<accession>A0A4P9ZZS8</accession>
<evidence type="ECO:0000256" key="4">
    <source>
        <dbReference type="ARBA" id="ARBA00022728"/>
    </source>
</evidence>
<evidence type="ECO:0000313" key="8">
    <source>
        <dbReference type="EMBL" id="RKP38641.1"/>
    </source>
</evidence>
<sequence length="163" mass="18971">MQPPTEQLVDKESKAEANKLETTGNETTMNLNNIVYQNIQSSPYFKSLYEFKTYHEIIDEVYNRDPFLKGTTASSAFCLLYKLWTLRLTVKQINGLLNHPDSPYIRGLGLLYLRYVCKPVKLWDWFEPFLDDREEIFPISAPKVRCAPFPNPTRVQVPTSFNV</sequence>
<evidence type="ECO:0000256" key="5">
    <source>
        <dbReference type="ARBA" id="ARBA00023187"/>
    </source>
</evidence>
<evidence type="ECO:0000256" key="1">
    <source>
        <dbReference type="ARBA" id="ARBA00004123"/>
    </source>
</evidence>
<gene>
    <name evidence="8" type="ORF">BJ085DRAFT_31943</name>
</gene>
<name>A0A4P9ZZS8_9FUNG</name>
<keyword evidence="6 7" id="KW-0539">Nucleus</keyword>
<comment type="similarity">
    <text evidence="2 7">Belongs to the PRP38 family.</text>
</comment>
<evidence type="ECO:0000256" key="2">
    <source>
        <dbReference type="ARBA" id="ARBA00006164"/>
    </source>
</evidence>
<evidence type="ECO:0000256" key="7">
    <source>
        <dbReference type="RuleBase" id="RU367025"/>
    </source>
</evidence>
<comment type="function">
    <text evidence="7">Required for pre-mRNA splicing.</text>
</comment>
<evidence type="ECO:0000256" key="3">
    <source>
        <dbReference type="ARBA" id="ARBA00022664"/>
    </source>
</evidence>
<dbReference type="GO" id="GO:0000398">
    <property type="term" value="P:mRNA splicing, via spliceosome"/>
    <property type="evidence" value="ECO:0007669"/>
    <property type="project" value="UniProtKB-UniRule"/>
</dbReference>
<comment type="subcellular location">
    <subcellularLocation>
        <location evidence="1 7">Nucleus</location>
    </subcellularLocation>
</comment>
<proteinExistence type="inferred from homology"/>
<dbReference type="AlphaFoldDB" id="A0A4P9ZZS8"/>
<dbReference type="STRING" id="215637.A0A4P9ZZS8"/>
<evidence type="ECO:0000313" key="9">
    <source>
        <dbReference type="Proteomes" id="UP000268162"/>
    </source>
</evidence>
<keyword evidence="9" id="KW-1185">Reference proteome</keyword>
<reference evidence="9" key="1">
    <citation type="journal article" date="2018" name="Nat. Microbiol.">
        <title>Leveraging single-cell genomics to expand the fungal tree of life.</title>
        <authorList>
            <person name="Ahrendt S.R."/>
            <person name="Quandt C.A."/>
            <person name="Ciobanu D."/>
            <person name="Clum A."/>
            <person name="Salamov A."/>
            <person name="Andreopoulos B."/>
            <person name="Cheng J.F."/>
            <person name="Woyke T."/>
            <person name="Pelin A."/>
            <person name="Henrissat B."/>
            <person name="Reynolds N.K."/>
            <person name="Benny G.L."/>
            <person name="Smith M.E."/>
            <person name="James T.Y."/>
            <person name="Grigoriev I.V."/>
        </authorList>
    </citation>
    <scope>NUCLEOTIDE SEQUENCE [LARGE SCALE GENOMIC DNA]</scope>
    <source>
        <strain evidence="9">RSA 468</strain>
    </source>
</reference>
<dbReference type="GO" id="GO:0005681">
    <property type="term" value="C:spliceosomal complex"/>
    <property type="evidence" value="ECO:0007669"/>
    <property type="project" value="UniProtKB-KW"/>
</dbReference>
<keyword evidence="5 7" id="KW-0508">mRNA splicing</keyword>
<protein>
    <recommendedName>
        <fullName evidence="7">Pre-mRNA-splicing factor 38</fullName>
    </recommendedName>
</protein>
<dbReference type="InterPro" id="IPR005037">
    <property type="entry name" value="PRP38"/>
</dbReference>
<evidence type="ECO:0000256" key="6">
    <source>
        <dbReference type="ARBA" id="ARBA00023242"/>
    </source>
</evidence>
<keyword evidence="3 7" id="KW-0507">mRNA processing</keyword>
<keyword evidence="4 7" id="KW-0747">Spliceosome</keyword>
<dbReference type="Pfam" id="PF03371">
    <property type="entry name" value="PRP38"/>
    <property type="match status" value="1"/>
</dbReference>
<dbReference type="EMBL" id="ML002344">
    <property type="protein sequence ID" value="RKP38641.1"/>
    <property type="molecule type" value="Genomic_DNA"/>
</dbReference>
<organism evidence="8 9">
    <name type="scientific">Dimargaris cristalligena</name>
    <dbReference type="NCBI Taxonomy" id="215637"/>
    <lineage>
        <taxon>Eukaryota</taxon>
        <taxon>Fungi</taxon>
        <taxon>Fungi incertae sedis</taxon>
        <taxon>Zoopagomycota</taxon>
        <taxon>Kickxellomycotina</taxon>
        <taxon>Dimargaritomycetes</taxon>
        <taxon>Dimargaritales</taxon>
        <taxon>Dimargaritaceae</taxon>
        <taxon>Dimargaris</taxon>
    </lineage>
</organism>
<dbReference type="PANTHER" id="PTHR23142">
    <property type="entry name" value="PRE-MRNA-SPLICING FACTOR 38A-RELATED"/>
    <property type="match status" value="1"/>
</dbReference>